<dbReference type="PROSITE" id="PS50001">
    <property type="entry name" value="SH2"/>
    <property type="match status" value="1"/>
</dbReference>
<sequence>AGRGNSGRGGGGGAHQYLLYTGPRIWCNGPAWVGPVQIVYHTSLQPCRRCCSSDLSLHGNQNYMFLRRNEKCNLMEHFVCRWFFKGLSRYKAEELLMQTHNCTGAFLVRESESNPDQYSLSVLKRPESYLGSVKHYRISRIANGWFYIAQRLTFSSLQHLVEHYTEFTDGLCCTLDKPCFILGSDNTSLTIPTERSVPLPLAIRRPTINWKDVTRSMLFRGNRAESEHSLVSDGLREAISSYLYMTEINEGPECLWLYIKE</sequence>
<dbReference type="GeneTree" id="ENSGT00940000160331"/>
<dbReference type="Proteomes" id="UP000694546">
    <property type="component" value="Chromosome 13"/>
</dbReference>
<dbReference type="InterPro" id="IPR043539">
    <property type="entry name" value="Grb2-like"/>
</dbReference>
<dbReference type="Ensembl" id="ENSGMOT00000019566.2">
    <property type="protein sequence ID" value="ENSGMOP00000019104.2"/>
    <property type="gene ID" value="ENSGMOG00000017663.2"/>
</dbReference>
<reference evidence="3" key="1">
    <citation type="submission" date="2025-08" db="UniProtKB">
        <authorList>
            <consortium name="Ensembl"/>
        </authorList>
    </citation>
    <scope>IDENTIFICATION</scope>
</reference>
<dbReference type="PANTHER" id="PTHR46037">
    <property type="entry name" value="PROTEIN ENHANCER OF SEVENLESS 2B"/>
    <property type="match status" value="1"/>
</dbReference>
<protein>
    <submittedName>
        <fullName evidence="3">Src like adaptor 2a</fullName>
    </submittedName>
</protein>
<dbReference type="Pfam" id="PF00017">
    <property type="entry name" value="SH2"/>
    <property type="match status" value="1"/>
</dbReference>
<dbReference type="OMA" id="SRIANGW"/>
<dbReference type="PRINTS" id="PR00401">
    <property type="entry name" value="SH2DOMAIN"/>
</dbReference>
<feature type="domain" description="SH2" evidence="2">
    <location>
        <begin position="82"/>
        <end position="179"/>
    </location>
</feature>
<keyword evidence="1" id="KW-0727">SH2 domain</keyword>
<organism evidence="3 4">
    <name type="scientific">Gadus morhua</name>
    <name type="common">Atlantic cod</name>
    <dbReference type="NCBI Taxonomy" id="8049"/>
    <lineage>
        <taxon>Eukaryota</taxon>
        <taxon>Metazoa</taxon>
        <taxon>Chordata</taxon>
        <taxon>Craniata</taxon>
        <taxon>Vertebrata</taxon>
        <taxon>Euteleostomi</taxon>
        <taxon>Actinopterygii</taxon>
        <taxon>Neopterygii</taxon>
        <taxon>Teleostei</taxon>
        <taxon>Neoteleostei</taxon>
        <taxon>Acanthomorphata</taxon>
        <taxon>Zeiogadaria</taxon>
        <taxon>Gadariae</taxon>
        <taxon>Gadiformes</taxon>
        <taxon>Gadoidei</taxon>
        <taxon>Gadidae</taxon>
        <taxon>Gadus</taxon>
    </lineage>
</organism>
<evidence type="ECO:0000256" key="1">
    <source>
        <dbReference type="PROSITE-ProRule" id="PRU00191"/>
    </source>
</evidence>
<evidence type="ECO:0000313" key="3">
    <source>
        <dbReference type="Ensembl" id="ENSGMOP00000019104.2"/>
    </source>
</evidence>
<name>A0A8C5F9H4_GADMO</name>
<dbReference type="AlphaFoldDB" id="A0A8C5F9H4"/>
<accession>A0A8C5F9H4</accession>
<dbReference type="Gene3D" id="3.30.505.10">
    <property type="entry name" value="SH2 domain"/>
    <property type="match status" value="1"/>
</dbReference>
<dbReference type="InterPro" id="IPR000980">
    <property type="entry name" value="SH2"/>
</dbReference>
<evidence type="ECO:0000313" key="4">
    <source>
        <dbReference type="Proteomes" id="UP000694546"/>
    </source>
</evidence>
<dbReference type="SUPFAM" id="SSF55550">
    <property type="entry name" value="SH2 domain"/>
    <property type="match status" value="1"/>
</dbReference>
<reference evidence="3" key="2">
    <citation type="submission" date="2025-09" db="UniProtKB">
        <authorList>
            <consortium name="Ensembl"/>
        </authorList>
    </citation>
    <scope>IDENTIFICATION</scope>
</reference>
<dbReference type="InterPro" id="IPR036860">
    <property type="entry name" value="SH2_dom_sf"/>
</dbReference>
<keyword evidence="4" id="KW-1185">Reference proteome</keyword>
<proteinExistence type="predicted"/>
<evidence type="ECO:0000259" key="2">
    <source>
        <dbReference type="PROSITE" id="PS50001"/>
    </source>
</evidence>
<dbReference type="SMART" id="SM00252">
    <property type="entry name" value="SH2"/>
    <property type="match status" value="1"/>
</dbReference>